<sequence>MDSRHHNINESYHRIKNLQNNNPIGSLVFCAHNEEDYLYDTIEHISRLSTALPIEIIAINNASSDRTEEILVQSWIKVFAEEEKWLSYARNLSLKVAKWDIIFQTDADTLIPPTWIDAHHRHYSDSRIVWVSGWIAFDKVHKLYHLYRFWAISLYKFLELLWRINLNWWANLSYRKDVAVESWWFFEWANMWEDRILQLNLLKYWIIKQVRDDTINVITSWRRMNDSKRIKAFVCTRLNTLFKTILNKWNVLTDEDFENVR</sequence>
<dbReference type="PANTHER" id="PTHR43630:SF1">
    <property type="entry name" value="POLY-BETA-1,6-N-ACETYL-D-GLUCOSAMINE SYNTHASE"/>
    <property type="match status" value="1"/>
</dbReference>
<comment type="caution">
    <text evidence="5">The sequence shown here is derived from an EMBL/GenBank/DDBJ whole genome shotgun (WGS) entry which is preliminary data.</text>
</comment>
<dbReference type="PANTHER" id="PTHR43630">
    <property type="entry name" value="POLY-BETA-1,6-N-ACETYL-D-GLUCOSAMINE SYNTHASE"/>
    <property type="match status" value="1"/>
</dbReference>
<organism evidence="5">
    <name type="scientific">uncultured bacterium</name>
    <name type="common">gcode 4</name>
    <dbReference type="NCBI Taxonomy" id="1234023"/>
    <lineage>
        <taxon>Bacteria</taxon>
        <taxon>environmental samples</taxon>
    </lineage>
</organism>
<reference evidence="5" key="1">
    <citation type="journal article" date="2012" name="Science">
        <title>Fermentation, hydrogen, and sulfur metabolism in multiple uncultivated bacterial phyla.</title>
        <authorList>
            <person name="Wrighton K.C."/>
            <person name="Thomas B.C."/>
            <person name="Sharon I."/>
            <person name="Miller C.S."/>
            <person name="Castelle C.J."/>
            <person name="VerBerkmoes N.C."/>
            <person name="Wilkins M.J."/>
            <person name="Hettich R.L."/>
            <person name="Lipton M.S."/>
            <person name="Williams K.H."/>
            <person name="Long P.E."/>
            <person name="Banfield J.F."/>
        </authorList>
    </citation>
    <scope>NUCLEOTIDE SEQUENCE [LARGE SCALE GENOMIC DNA]</scope>
</reference>
<evidence type="ECO:0000256" key="1">
    <source>
        <dbReference type="ARBA" id="ARBA00006739"/>
    </source>
</evidence>
<evidence type="ECO:0000256" key="2">
    <source>
        <dbReference type="ARBA" id="ARBA00022676"/>
    </source>
</evidence>
<accession>K2G302</accession>
<dbReference type="InterPro" id="IPR029044">
    <property type="entry name" value="Nucleotide-diphossugar_trans"/>
</dbReference>
<proteinExistence type="inferred from homology"/>
<dbReference type="AlphaFoldDB" id="K2G302"/>
<dbReference type="EMBL" id="AMFJ01000311">
    <property type="protein sequence ID" value="EKE28632.1"/>
    <property type="molecule type" value="Genomic_DNA"/>
</dbReference>
<dbReference type="InterPro" id="IPR001173">
    <property type="entry name" value="Glyco_trans_2-like"/>
</dbReference>
<keyword evidence="2" id="KW-0328">Glycosyltransferase</keyword>
<name>K2G302_9BACT</name>
<gene>
    <name evidence="5" type="ORF">ACD_3C00037G0023</name>
</gene>
<dbReference type="Pfam" id="PF00535">
    <property type="entry name" value="Glycos_transf_2"/>
    <property type="match status" value="1"/>
</dbReference>
<dbReference type="SUPFAM" id="SSF53448">
    <property type="entry name" value="Nucleotide-diphospho-sugar transferases"/>
    <property type="match status" value="1"/>
</dbReference>
<feature type="domain" description="Glycosyltransferase 2-like" evidence="4">
    <location>
        <begin position="26"/>
        <end position="158"/>
    </location>
</feature>
<evidence type="ECO:0000256" key="3">
    <source>
        <dbReference type="ARBA" id="ARBA00022679"/>
    </source>
</evidence>
<evidence type="ECO:0000313" key="5">
    <source>
        <dbReference type="EMBL" id="EKE28632.1"/>
    </source>
</evidence>
<protein>
    <submittedName>
        <fullName evidence="5">Cell wall biogenesis glycosyltransferase</fullName>
    </submittedName>
</protein>
<dbReference type="GO" id="GO:0016757">
    <property type="term" value="F:glycosyltransferase activity"/>
    <property type="evidence" value="ECO:0007669"/>
    <property type="project" value="UniProtKB-KW"/>
</dbReference>
<dbReference type="Gene3D" id="3.90.550.10">
    <property type="entry name" value="Spore Coat Polysaccharide Biosynthesis Protein SpsA, Chain A"/>
    <property type="match status" value="1"/>
</dbReference>
<evidence type="ECO:0000259" key="4">
    <source>
        <dbReference type="Pfam" id="PF00535"/>
    </source>
</evidence>
<keyword evidence="3 5" id="KW-0808">Transferase</keyword>
<comment type="similarity">
    <text evidence="1">Belongs to the glycosyltransferase 2 family.</text>
</comment>
<dbReference type="CDD" id="cd00761">
    <property type="entry name" value="Glyco_tranf_GTA_type"/>
    <property type="match status" value="1"/>
</dbReference>